<dbReference type="EMBL" id="CABEEP010000001">
    <property type="protein sequence ID" value="VTQ65225.1"/>
    <property type="molecule type" value="Genomic_DNA"/>
</dbReference>
<evidence type="ECO:0000313" key="6">
    <source>
        <dbReference type="Proteomes" id="UP000352698"/>
    </source>
</evidence>
<dbReference type="InterPro" id="IPR013785">
    <property type="entry name" value="Aldolase_TIM"/>
</dbReference>
<dbReference type="Gene3D" id="3.20.20.70">
    <property type="entry name" value="Aldolase class I"/>
    <property type="match status" value="1"/>
</dbReference>
<dbReference type="InterPro" id="IPR023885">
    <property type="entry name" value="4Fe4S-binding_SPASM_dom"/>
</dbReference>
<name>A0A7Z9DJT7_ENTHR</name>
<dbReference type="Pfam" id="PF04055">
    <property type="entry name" value="Radical_SAM"/>
    <property type="match status" value="1"/>
</dbReference>
<dbReference type="GO" id="GO:0046872">
    <property type="term" value="F:metal ion binding"/>
    <property type="evidence" value="ECO:0007669"/>
    <property type="project" value="UniProtKB-KW"/>
</dbReference>
<dbReference type="SFLD" id="SFLDG01386">
    <property type="entry name" value="main_SPASM_domain-containing"/>
    <property type="match status" value="1"/>
</dbReference>
<protein>
    <submittedName>
        <fullName evidence="5">Radical SAM protein</fullName>
        <ecNumber evidence="5">1.1.99.-</ecNumber>
    </submittedName>
</protein>
<dbReference type="SUPFAM" id="SSF102114">
    <property type="entry name" value="Radical SAM enzymes"/>
    <property type="match status" value="1"/>
</dbReference>
<dbReference type="GO" id="GO:0016491">
    <property type="term" value="F:oxidoreductase activity"/>
    <property type="evidence" value="ECO:0007669"/>
    <property type="project" value="UniProtKB-KW"/>
</dbReference>
<evidence type="ECO:0000256" key="1">
    <source>
        <dbReference type="ARBA" id="ARBA00022691"/>
    </source>
</evidence>
<dbReference type="EC" id="1.1.99.-" evidence="5"/>
<dbReference type="RefSeq" id="WP_010737769.1">
    <property type="nucleotide sequence ID" value="NZ_CABEEP010000001.1"/>
</dbReference>
<dbReference type="SFLD" id="SFLDS00029">
    <property type="entry name" value="Radical_SAM"/>
    <property type="match status" value="1"/>
</dbReference>
<dbReference type="PANTHER" id="PTHR11228:SF35">
    <property type="entry name" value="MOLYBDENUM COFACTOR BIOSYNTHESIS PROTEIN A-RELATED"/>
    <property type="match status" value="1"/>
</dbReference>
<dbReference type="GO" id="GO:0051536">
    <property type="term" value="F:iron-sulfur cluster binding"/>
    <property type="evidence" value="ECO:0007669"/>
    <property type="project" value="UniProtKB-KW"/>
</dbReference>
<evidence type="ECO:0000256" key="2">
    <source>
        <dbReference type="ARBA" id="ARBA00022723"/>
    </source>
</evidence>
<gene>
    <name evidence="5" type="primary">chuR</name>
    <name evidence="5" type="ORF">NCTC12204_01676</name>
</gene>
<keyword evidence="2" id="KW-0479">Metal-binding</keyword>
<evidence type="ECO:0000313" key="5">
    <source>
        <dbReference type="EMBL" id="VTQ65225.1"/>
    </source>
</evidence>
<keyword evidence="5" id="KW-0560">Oxidoreductase</keyword>
<dbReference type="PANTHER" id="PTHR11228">
    <property type="entry name" value="RADICAL SAM DOMAIN PROTEIN"/>
    <property type="match status" value="1"/>
</dbReference>
<evidence type="ECO:0000256" key="4">
    <source>
        <dbReference type="ARBA" id="ARBA00023014"/>
    </source>
</evidence>
<dbReference type="CDD" id="cd01335">
    <property type="entry name" value="Radical_SAM"/>
    <property type="match status" value="1"/>
</dbReference>
<dbReference type="InterPro" id="IPR058240">
    <property type="entry name" value="rSAM_sf"/>
</dbReference>
<dbReference type="InterPro" id="IPR007197">
    <property type="entry name" value="rSAM"/>
</dbReference>
<dbReference type="Pfam" id="PF13186">
    <property type="entry name" value="SPASM"/>
    <property type="match status" value="1"/>
</dbReference>
<evidence type="ECO:0000256" key="3">
    <source>
        <dbReference type="ARBA" id="ARBA00023004"/>
    </source>
</evidence>
<dbReference type="AlphaFoldDB" id="A0A7Z9DJT7"/>
<keyword evidence="3" id="KW-0408">Iron</keyword>
<dbReference type="InterPro" id="IPR050377">
    <property type="entry name" value="Radical_SAM_PqqE_MftC-like"/>
</dbReference>
<dbReference type="Proteomes" id="UP000352698">
    <property type="component" value="Unassembled WGS sequence"/>
</dbReference>
<keyword evidence="1" id="KW-0949">S-adenosyl-L-methionine</keyword>
<dbReference type="PROSITE" id="PS51918">
    <property type="entry name" value="RADICAL_SAM"/>
    <property type="match status" value="1"/>
</dbReference>
<dbReference type="SFLD" id="SFLDG01067">
    <property type="entry name" value="SPASM/twitch_domain_containing"/>
    <property type="match status" value="1"/>
</dbReference>
<reference evidence="5 6" key="1">
    <citation type="submission" date="2019-05" db="EMBL/GenBank/DDBJ databases">
        <authorList>
            <consortium name="Pathogen Informatics"/>
        </authorList>
    </citation>
    <scope>NUCLEOTIDE SEQUENCE [LARGE SCALE GENOMIC DNA]</scope>
    <source>
        <strain evidence="5 6">NCTC12204</strain>
    </source>
</reference>
<proteinExistence type="predicted"/>
<organism evidence="5 6">
    <name type="scientific">Enterococcus hirae</name>
    <dbReference type="NCBI Taxonomy" id="1354"/>
    <lineage>
        <taxon>Bacteria</taxon>
        <taxon>Bacillati</taxon>
        <taxon>Bacillota</taxon>
        <taxon>Bacilli</taxon>
        <taxon>Lactobacillales</taxon>
        <taxon>Enterococcaceae</taxon>
        <taxon>Enterococcus</taxon>
    </lineage>
</organism>
<keyword evidence="4" id="KW-0411">Iron-sulfur</keyword>
<accession>A0A7Z9DJT7</accession>
<sequence length="405" mass="46626">MKIKENLYAYPFLDEMILHNVLRSSWLVISKEELELVKLRKYSALSESTQKKLKIFQLLLDEPLKVKKNEVTIPETAYLALTHQCNLKCVYCYAEADMTKNYPDQLSFIEWFQLLEQLKDCGVKKVIFTGGEIGLNHDSLKYIDYAYQLGLSVGLITNGTLIGKKRNAQFLADRCESMTISLDSIDKEENDKNRGRGCYEIAMRDIRNLLDIGFHNIYVNATFTNYNLKSVDQTIEFFKENGIAYKLGGFSELGRGSMADISLSFEERKEIECKEKSAQRSAFLKPFTIKESCGLGLGEFVINPVGDIFACKLLETDDYKLGNIRKNKLADIYNHKEIELLESQNIHHLSGCQTCSFRYLCGGGCRAQHYYHTNDIHGVDRSECQLLQELIKNQMYRIWKQTEMT</sequence>
<comment type="caution">
    <text evidence="5">The sequence shown here is derived from an EMBL/GenBank/DDBJ whole genome shotgun (WGS) entry which is preliminary data.</text>
</comment>
<dbReference type="NCBIfam" id="TIGR04085">
    <property type="entry name" value="rSAM_more_4Fe4S"/>
    <property type="match status" value="1"/>
</dbReference>